<proteinExistence type="predicted"/>
<keyword evidence="1" id="KW-0812">Transmembrane</keyword>
<organism evidence="2 3">
    <name type="scientific">Trichoderma harzianum CBS 226.95</name>
    <dbReference type="NCBI Taxonomy" id="983964"/>
    <lineage>
        <taxon>Eukaryota</taxon>
        <taxon>Fungi</taxon>
        <taxon>Dikarya</taxon>
        <taxon>Ascomycota</taxon>
        <taxon>Pezizomycotina</taxon>
        <taxon>Sordariomycetes</taxon>
        <taxon>Hypocreomycetidae</taxon>
        <taxon>Hypocreales</taxon>
        <taxon>Hypocreaceae</taxon>
        <taxon>Trichoderma</taxon>
    </lineage>
</organism>
<protein>
    <submittedName>
        <fullName evidence="2">Uncharacterized protein</fullName>
    </submittedName>
</protein>
<feature type="transmembrane region" description="Helical" evidence="1">
    <location>
        <begin position="24"/>
        <end position="42"/>
    </location>
</feature>
<dbReference type="RefSeq" id="XP_024771249.1">
    <property type="nucleotide sequence ID" value="XM_024913574.1"/>
</dbReference>
<sequence>MCSKGGAKAETAAVPWYEYYTTNFFFFLFFLFSIALLDALLLSPRTAGPRAAYMDDIRASHTQTLAISSMRKARAFRTLCRCIRGCPFPAQGPILQDIPLHAFVLVLAASLYNL</sequence>
<keyword evidence="1" id="KW-1133">Transmembrane helix</keyword>
<dbReference type="AlphaFoldDB" id="A0A2T4A3C8"/>
<gene>
    <name evidence="2" type="ORF">M431DRAFT_222578</name>
</gene>
<keyword evidence="1" id="KW-0472">Membrane</keyword>
<reference evidence="2 3" key="1">
    <citation type="submission" date="2016-07" db="EMBL/GenBank/DDBJ databases">
        <title>Multiple horizontal gene transfer events from other fungi enriched the ability of initially mycotrophic Trichoderma (Ascomycota) to feed on dead plant biomass.</title>
        <authorList>
            <consortium name="DOE Joint Genome Institute"/>
            <person name="Aerts A."/>
            <person name="Atanasova L."/>
            <person name="Chenthamara K."/>
            <person name="Zhang J."/>
            <person name="Grujic M."/>
            <person name="Henrissat B."/>
            <person name="Kuo A."/>
            <person name="Salamov A."/>
            <person name="Lipzen A."/>
            <person name="Labutti K."/>
            <person name="Barry K."/>
            <person name="Miao Y."/>
            <person name="Rahimi M.J."/>
            <person name="Shen Q."/>
            <person name="Grigoriev I.V."/>
            <person name="Kubicek C.P."/>
            <person name="Druzhinina I.S."/>
        </authorList>
    </citation>
    <scope>NUCLEOTIDE SEQUENCE [LARGE SCALE GENOMIC DNA]</scope>
    <source>
        <strain evidence="2 3">CBS 226.95</strain>
    </source>
</reference>
<dbReference type="GeneID" id="36622136"/>
<name>A0A2T4A3C8_TRIHA</name>
<dbReference type="EMBL" id="KZ679685">
    <property type="protein sequence ID" value="PTB51572.1"/>
    <property type="molecule type" value="Genomic_DNA"/>
</dbReference>
<dbReference type="Proteomes" id="UP000241690">
    <property type="component" value="Unassembled WGS sequence"/>
</dbReference>
<accession>A0A2T4A3C8</accession>
<keyword evidence="3" id="KW-1185">Reference proteome</keyword>
<evidence type="ECO:0000313" key="2">
    <source>
        <dbReference type="EMBL" id="PTB51572.1"/>
    </source>
</evidence>
<evidence type="ECO:0000256" key="1">
    <source>
        <dbReference type="SAM" id="Phobius"/>
    </source>
</evidence>
<evidence type="ECO:0000313" key="3">
    <source>
        <dbReference type="Proteomes" id="UP000241690"/>
    </source>
</evidence>